<evidence type="ECO:0000313" key="3">
    <source>
        <dbReference type="EMBL" id="CAI2377897.1"/>
    </source>
</evidence>
<reference evidence="3" key="1">
    <citation type="submission" date="2023-07" db="EMBL/GenBank/DDBJ databases">
        <authorList>
            <consortium name="AG Swart"/>
            <person name="Singh M."/>
            <person name="Singh A."/>
            <person name="Seah K."/>
            <person name="Emmerich C."/>
        </authorList>
    </citation>
    <scope>NUCLEOTIDE SEQUENCE</scope>
    <source>
        <strain evidence="3">DP1</strain>
    </source>
</reference>
<evidence type="ECO:0000313" key="4">
    <source>
        <dbReference type="Proteomes" id="UP001295684"/>
    </source>
</evidence>
<gene>
    <name evidence="3" type="ORF">ECRASSUSDP1_LOCUS19288</name>
</gene>
<feature type="region of interest" description="Disordered" evidence="2">
    <location>
        <begin position="162"/>
        <end position="187"/>
    </location>
</feature>
<feature type="region of interest" description="Disordered" evidence="2">
    <location>
        <begin position="767"/>
        <end position="794"/>
    </location>
</feature>
<comment type="caution">
    <text evidence="3">The sequence shown here is derived from an EMBL/GenBank/DDBJ whole genome shotgun (WGS) entry which is preliminary data.</text>
</comment>
<feature type="region of interest" description="Disordered" evidence="2">
    <location>
        <begin position="909"/>
        <end position="941"/>
    </location>
</feature>
<feature type="compositionally biased region" description="Basic and acidic residues" evidence="2">
    <location>
        <begin position="909"/>
        <end position="918"/>
    </location>
</feature>
<sequence>MDPDSILVKSLYNCKSSPDIANSIPTKKRENSQIDHDLSSHHRILEEELGSDIPSLKRMNQYDSTEQNSIEGSFGIFNNLNPLGRLRNAEQSVSPAEECRIIKTNGNYDNRGKNQPPLLANMIVKDKRSVKKKIKKRNHQSNQLSQMTSQMTGSMDMISQSDFHPPSQKEQFSSVRASRRANCSGSRGLNDEDCEIVNPMILRTIQHRGPDQSDSFDIPNISHSHSVQIRKLMNKLQTRLEEEMSDKFHEMERKIKALQAESEITTQTLTKSEIKRLIRDEKDNIIEELKHHQKGTIRKEIGHNVRAEFQELEKKVSIKLDSSYQENFEAIKFLSDKVKQCIEQSRAQRDFSRELTCLKNRINEISRNVNSRQGRAFISAEKTTQDLVWEKVDNKLDKIYEFQQKIGDSESNTEESKKAYNQFGDAIVGLVKNLVKGNQEERDHEIYDFNNMISCLNSSIDKIQNKSNDSEANFLSQDKNMSEEVFGKVMDRMSILVDKWNKHDEKTLTRCGTDKDKLPCDREIEMSEDRQFLEDVSHVWEAKFTELTEEINEIKTSANEEFGNVHDIIENLQGEVEILKEKEPQTADLDSIQENMKSKFEFFAKNINDIYSLMDIIKKKLKAKTQSKDDEVVLSKLNDYGKSIKNLNSLYQGASEINSFCKKTIIDTNKKVNLFIMSMSELMDKGGNLTQEDLNAIALKVKESNVNEHGSGDDIKIFDHIDIMKQGFNKWKNANIKKIQEIQDIENKDVEMLLDKIHRLQLTTRSLSATRSQSNSRTGSRVNSRAELPRYEEQEVRAGVNTSIKVKDGSYSDSYSSNNDRKTDVIVLSEKDINRDTSSQYTEDSQSYNLTPELIQDLCIKKSSSKESGKPPLNYIPFDADGNDISFAKKSSSKASTIAIQGGMKRSYDRLDSREKRNIFAKPKSTNSQNREQRESNKENGLMAVAMKGVGRI</sequence>
<protein>
    <submittedName>
        <fullName evidence="3">Uncharacterized protein</fullName>
    </submittedName>
</protein>
<dbReference type="EMBL" id="CAMPGE010019574">
    <property type="protein sequence ID" value="CAI2377897.1"/>
    <property type="molecule type" value="Genomic_DNA"/>
</dbReference>
<dbReference type="Proteomes" id="UP001295684">
    <property type="component" value="Unassembled WGS sequence"/>
</dbReference>
<dbReference type="AlphaFoldDB" id="A0AAD1XSC4"/>
<evidence type="ECO:0000256" key="1">
    <source>
        <dbReference type="SAM" id="Coils"/>
    </source>
</evidence>
<accession>A0AAD1XSC4</accession>
<feature type="compositionally biased region" description="Polar residues" evidence="2">
    <location>
        <begin position="767"/>
        <end position="783"/>
    </location>
</feature>
<proteinExistence type="predicted"/>
<keyword evidence="1" id="KW-0175">Coiled coil</keyword>
<keyword evidence="4" id="KW-1185">Reference proteome</keyword>
<feature type="coiled-coil region" evidence="1">
    <location>
        <begin position="241"/>
        <end position="268"/>
    </location>
</feature>
<organism evidence="3 4">
    <name type="scientific">Euplotes crassus</name>
    <dbReference type="NCBI Taxonomy" id="5936"/>
    <lineage>
        <taxon>Eukaryota</taxon>
        <taxon>Sar</taxon>
        <taxon>Alveolata</taxon>
        <taxon>Ciliophora</taxon>
        <taxon>Intramacronucleata</taxon>
        <taxon>Spirotrichea</taxon>
        <taxon>Hypotrichia</taxon>
        <taxon>Euplotida</taxon>
        <taxon>Euplotidae</taxon>
        <taxon>Moneuplotes</taxon>
    </lineage>
</organism>
<evidence type="ECO:0000256" key="2">
    <source>
        <dbReference type="SAM" id="MobiDB-lite"/>
    </source>
</evidence>
<name>A0AAD1XSC4_EUPCR</name>